<reference evidence="10 11" key="1">
    <citation type="submission" date="2014-04" db="EMBL/GenBank/DDBJ databases">
        <authorList>
            <consortium name="DOE Joint Genome Institute"/>
            <person name="Kuo A."/>
            <person name="Zuccaro A."/>
            <person name="Kohler A."/>
            <person name="Nagy L.G."/>
            <person name="Floudas D."/>
            <person name="Copeland A."/>
            <person name="Barry K.W."/>
            <person name="Cichocki N."/>
            <person name="Veneault-Fourrey C."/>
            <person name="LaButti K."/>
            <person name="Lindquist E.A."/>
            <person name="Lipzen A."/>
            <person name="Lundell T."/>
            <person name="Morin E."/>
            <person name="Murat C."/>
            <person name="Sun H."/>
            <person name="Tunlid A."/>
            <person name="Henrissat B."/>
            <person name="Grigoriev I.V."/>
            <person name="Hibbett D.S."/>
            <person name="Martin F."/>
            <person name="Nordberg H.P."/>
            <person name="Cantor M.N."/>
            <person name="Hua S.X."/>
        </authorList>
    </citation>
    <scope>NUCLEOTIDE SEQUENCE [LARGE SCALE GENOMIC DNA]</scope>
    <source>
        <strain evidence="10 11">MAFF 305830</strain>
    </source>
</reference>
<dbReference type="STRING" id="933852.A0A0C3B0S6"/>
<evidence type="ECO:0000256" key="3">
    <source>
        <dbReference type="ARBA" id="ARBA00022617"/>
    </source>
</evidence>
<evidence type="ECO:0000256" key="4">
    <source>
        <dbReference type="ARBA" id="ARBA00022723"/>
    </source>
</evidence>
<comment type="similarity">
    <text evidence="7">Belongs to the DyP-type peroxidase family.</text>
</comment>
<comment type="cofactor">
    <cofactor evidence="1">
        <name>heme b</name>
        <dbReference type="ChEBI" id="CHEBI:60344"/>
    </cofactor>
</comment>
<evidence type="ECO:0000256" key="7">
    <source>
        <dbReference type="ARBA" id="ARBA00025737"/>
    </source>
</evidence>
<dbReference type="InterPro" id="IPR006314">
    <property type="entry name" value="Dyp_peroxidase"/>
</dbReference>
<dbReference type="EMBL" id="KN824284">
    <property type="protein sequence ID" value="KIM30375.1"/>
    <property type="molecule type" value="Genomic_DNA"/>
</dbReference>
<dbReference type="GO" id="GO:0020037">
    <property type="term" value="F:heme binding"/>
    <property type="evidence" value="ECO:0007669"/>
    <property type="project" value="InterPro"/>
</dbReference>
<feature type="domain" description="DyP dimeric alpha+beta barrel" evidence="9">
    <location>
        <begin position="145"/>
        <end position="293"/>
    </location>
</feature>
<dbReference type="SUPFAM" id="SSF54909">
    <property type="entry name" value="Dimeric alpha+beta barrel"/>
    <property type="match status" value="1"/>
</dbReference>
<keyword evidence="6" id="KW-0408">Iron</keyword>
<evidence type="ECO:0000256" key="5">
    <source>
        <dbReference type="ARBA" id="ARBA00023002"/>
    </source>
</evidence>
<keyword evidence="3" id="KW-0349">Heme</keyword>
<dbReference type="HOGENOM" id="CLU_015125_1_1_1"/>
<keyword evidence="5" id="KW-0560">Oxidoreductase</keyword>
<evidence type="ECO:0000313" key="10">
    <source>
        <dbReference type="EMBL" id="KIM30375.1"/>
    </source>
</evidence>
<organism evidence="10 11">
    <name type="scientific">Serendipita vermifera MAFF 305830</name>
    <dbReference type="NCBI Taxonomy" id="933852"/>
    <lineage>
        <taxon>Eukaryota</taxon>
        <taxon>Fungi</taxon>
        <taxon>Dikarya</taxon>
        <taxon>Basidiomycota</taxon>
        <taxon>Agaricomycotina</taxon>
        <taxon>Agaricomycetes</taxon>
        <taxon>Sebacinales</taxon>
        <taxon>Serendipitaceae</taxon>
        <taxon>Serendipita</taxon>
    </lineage>
</organism>
<keyword evidence="11" id="KW-1185">Reference proteome</keyword>
<feature type="signal peptide" evidence="8">
    <location>
        <begin position="1"/>
        <end position="21"/>
    </location>
</feature>
<reference evidence="11" key="2">
    <citation type="submission" date="2015-01" db="EMBL/GenBank/DDBJ databases">
        <title>Evolutionary Origins and Diversification of the Mycorrhizal Mutualists.</title>
        <authorList>
            <consortium name="DOE Joint Genome Institute"/>
            <consortium name="Mycorrhizal Genomics Consortium"/>
            <person name="Kohler A."/>
            <person name="Kuo A."/>
            <person name="Nagy L.G."/>
            <person name="Floudas D."/>
            <person name="Copeland A."/>
            <person name="Barry K.W."/>
            <person name="Cichocki N."/>
            <person name="Veneault-Fourrey C."/>
            <person name="LaButti K."/>
            <person name="Lindquist E.A."/>
            <person name="Lipzen A."/>
            <person name="Lundell T."/>
            <person name="Morin E."/>
            <person name="Murat C."/>
            <person name="Riley R."/>
            <person name="Ohm R."/>
            <person name="Sun H."/>
            <person name="Tunlid A."/>
            <person name="Henrissat B."/>
            <person name="Grigoriev I.V."/>
            <person name="Hibbett D.S."/>
            <person name="Martin F."/>
        </authorList>
    </citation>
    <scope>NUCLEOTIDE SEQUENCE [LARGE SCALE GENOMIC DNA]</scope>
    <source>
        <strain evidence="11">MAFF 305830</strain>
    </source>
</reference>
<dbReference type="InterPro" id="IPR011008">
    <property type="entry name" value="Dimeric_a/b-barrel"/>
</dbReference>
<evidence type="ECO:0000256" key="8">
    <source>
        <dbReference type="SAM" id="SignalP"/>
    </source>
</evidence>
<evidence type="ECO:0000256" key="6">
    <source>
        <dbReference type="ARBA" id="ARBA00023004"/>
    </source>
</evidence>
<evidence type="ECO:0000256" key="2">
    <source>
        <dbReference type="ARBA" id="ARBA00022559"/>
    </source>
</evidence>
<dbReference type="NCBIfam" id="TIGR01413">
    <property type="entry name" value="Dyp_perox_fam"/>
    <property type="match status" value="1"/>
</dbReference>
<keyword evidence="8" id="KW-0732">Signal</keyword>
<dbReference type="GO" id="GO:0046872">
    <property type="term" value="F:metal ion binding"/>
    <property type="evidence" value="ECO:0007669"/>
    <property type="project" value="UniProtKB-KW"/>
</dbReference>
<dbReference type="PANTHER" id="PTHR30521:SF4">
    <property type="entry name" value="DEFERROCHELATASE"/>
    <property type="match status" value="1"/>
</dbReference>
<dbReference type="Pfam" id="PF21105">
    <property type="entry name" value="DyP_N"/>
    <property type="match status" value="1"/>
</dbReference>
<feature type="chain" id="PRO_5002172465" description="DyP dimeric alpha+beta barrel domain-containing protein" evidence="8">
    <location>
        <begin position="22"/>
        <end position="568"/>
    </location>
</feature>
<dbReference type="InterPro" id="IPR049509">
    <property type="entry name" value="DyP_N"/>
</dbReference>
<name>A0A0C3B0S6_SERVB</name>
<accession>A0A0C3B0S6</accession>
<proteinExistence type="inferred from homology"/>
<dbReference type="AlphaFoldDB" id="A0A0C3B0S6"/>
<dbReference type="GO" id="GO:0005829">
    <property type="term" value="C:cytosol"/>
    <property type="evidence" value="ECO:0007669"/>
    <property type="project" value="TreeGrafter"/>
</dbReference>
<evidence type="ECO:0000259" key="9">
    <source>
        <dbReference type="Pfam" id="PF21105"/>
    </source>
</evidence>
<dbReference type="PANTHER" id="PTHR30521">
    <property type="entry name" value="DEFERROCHELATASE/PEROXIDASE"/>
    <property type="match status" value="1"/>
</dbReference>
<dbReference type="GO" id="GO:0004601">
    <property type="term" value="F:peroxidase activity"/>
    <property type="evidence" value="ECO:0007669"/>
    <property type="project" value="UniProtKB-KW"/>
</dbReference>
<sequence>MRLFFPKLLCVGAAGALSALAAVQPRAVITAITAVTVNPTPVTRITKDVATTSTSTSSTKATSTAVVTTSTNSTTKLSSTSTKSTTTVIATTSTTNTTTSQTASPTDILNGNRTEDIFAVSDIKGFYNLPDGGEVIKNATLNATNIQGDILIGMRKKMEAFYFFTINDAPGFKKKLHNDIMPMITDTLQLLSVSTQPLVALNLAFSQSGFNKLGIIDNLQDSVYSNGQTADANNLGDTGTSTWVPEFIGTKIHGVFLIASDQQSLLAAQITVLESILGTFITKIYELDGQIRPPPFEGHEMFGYLDGVSQPAVAGFNINPVPGQQVINPGVILVGEPGDTLLPARPGWTKDGSFLVFRQLRQLVPEFNKFLWDQAPALTGMTQTQSADLLGARMVGRWKSGAPIDLSPLADNPALGADPNQNNDFDFFHTGFNPTSDESHCPFAAHIRFGLFGEMHVTDAEIQTNSSSPEPDLERGLAFVSYQSRIDLGFQFIQRAWENDPGFPFGKIHNPGHDPISGQNNGAARFFAGYDISNTNLNLAMPTEFVVSRGGEYFFSPSIEALRDFISV</sequence>
<dbReference type="OrthoDB" id="3207336at2759"/>
<gene>
    <name evidence="10" type="ORF">M408DRAFT_66228</name>
</gene>
<evidence type="ECO:0000256" key="1">
    <source>
        <dbReference type="ARBA" id="ARBA00001970"/>
    </source>
</evidence>
<keyword evidence="4" id="KW-0479">Metal-binding</keyword>
<keyword evidence="2" id="KW-0575">Peroxidase</keyword>
<dbReference type="PROSITE" id="PS51404">
    <property type="entry name" value="DYP_PEROXIDASE"/>
    <property type="match status" value="1"/>
</dbReference>
<dbReference type="Proteomes" id="UP000054097">
    <property type="component" value="Unassembled WGS sequence"/>
</dbReference>
<protein>
    <recommendedName>
        <fullName evidence="9">DyP dimeric alpha+beta barrel domain-containing protein</fullName>
    </recommendedName>
</protein>
<evidence type="ECO:0000313" key="11">
    <source>
        <dbReference type="Proteomes" id="UP000054097"/>
    </source>
</evidence>